<evidence type="ECO:0008006" key="3">
    <source>
        <dbReference type="Google" id="ProtNLM"/>
    </source>
</evidence>
<keyword evidence="2" id="KW-1185">Reference proteome</keyword>
<gene>
    <name evidence="1" type="ORF">CQU01_03620</name>
</gene>
<sequence length="72" mass="8174">MEEVKKMDNADKILELPISYEERGIKKGLEAGVESGKKEVALEMLKEGSSIEFIAKVTHLNRGEIEVLRRKM</sequence>
<accession>A0A511UU66</accession>
<protein>
    <recommendedName>
        <fullName evidence="3">Transposase</fullName>
    </recommendedName>
</protein>
<evidence type="ECO:0000313" key="1">
    <source>
        <dbReference type="EMBL" id="GEN30124.1"/>
    </source>
</evidence>
<evidence type="ECO:0000313" key="2">
    <source>
        <dbReference type="Proteomes" id="UP000321491"/>
    </source>
</evidence>
<reference evidence="1 2" key="1">
    <citation type="submission" date="2019-07" db="EMBL/GenBank/DDBJ databases">
        <title>Whole genome shotgun sequence of Cerasibacillus quisquiliarum NBRC 102429.</title>
        <authorList>
            <person name="Hosoyama A."/>
            <person name="Uohara A."/>
            <person name="Ohji S."/>
            <person name="Ichikawa N."/>
        </authorList>
    </citation>
    <scope>NUCLEOTIDE SEQUENCE [LARGE SCALE GENOMIC DNA]</scope>
    <source>
        <strain evidence="1 2">NBRC 102429</strain>
    </source>
</reference>
<dbReference type="AlphaFoldDB" id="A0A511UU66"/>
<name>A0A511UU66_9BACI</name>
<comment type="caution">
    <text evidence="1">The sequence shown here is derived from an EMBL/GenBank/DDBJ whole genome shotgun (WGS) entry which is preliminary data.</text>
</comment>
<dbReference type="EMBL" id="BJXW01000005">
    <property type="protein sequence ID" value="GEN30124.1"/>
    <property type="molecule type" value="Genomic_DNA"/>
</dbReference>
<proteinExistence type="predicted"/>
<organism evidence="1 2">
    <name type="scientific">Cerasibacillus quisquiliarum</name>
    <dbReference type="NCBI Taxonomy" id="227865"/>
    <lineage>
        <taxon>Bacteria</taxon>
        <taxon>Bacillati</taxon>
        <taxon>Bacillota</taxon>
        <taxon>Bacilli</taxon>
        <taxon>Bacillales</taxon>
        <taxon>Bacillaceae</taxon>
        <taxon>Cerasibacillus</taxon>
    </lineage>
</organism>
<dbReference type="Proteomes" id="UP000321491">
    <property type="component" value="Unassembled WGS sequence"/>
</dbReference>